<dbReference type="Pfam" id="PF17820">
    <property type="entry name" value="PDZ_6"/>
    <property type="match status" value="1"/>
</dbReference>
<evidence type="ECO:0000313" key="3">
    <source>
        <dbReference type="Proteomes" id="UP000319852"/>
    </source>
</evidence>
<dbReference type="PANTHER" id="PTHR12147">
    <property type="entry name" value="METALLOPEPTIDASE M28 FAMILY MEMBER"/>
    <property type="match status" value="1"/>
</dbReference>
<dbReference type="InterPro" id="IPR045175">
    <property type="entry name" value="M28_fam"/>
</dbReference>
<accession>A0A517MVF2</accession>
<dbReference type="Gene3D" id="2.30.42.10">
    <property type="match status" value="1"/>
</dbReference>
<dbReference type="SUPFAM" id="SSF50156">
    <property type="entry name" value="PDZ domain-like"/>
    <property type="match status" value="1"/>
</dbReference>
<dbReference type="KEGG" id="amob:HG15A2_20510"/>
<dbReference type="Gene3D" id="3.40.630.10">
    <property type="entry name" value="Zn peptidases"/>
    <property type="match status" value="1"/>
</dbReference>
<dbReference type="InterPro" id="IPR001478">
    <property type="entry name" value="PDZ"/>
</dbReference>
<reference evidence="2 3" key="1">
    <citation type="submission" date="2019-02" db="EMBL/GenBank/DDBJ databases">
        <title>Deep-cultivation of Planctomycetes and their phenomic and genomic characterization uncovers novel biology.</title>
        <authorList>
            <person name="Wiegand S."/>
            <person name="Jogler M."/>
            <person name="Boedeker C."/>
            <person name="Pinto D."/>
            <person name="Vollmers J."/>
            <person name="Rivas-Marin E."/>
            <person name="Kohn T."/>
            <person name="Peeters S.H."/>
            <person name="Heuer A."/>
            <person name="Rast P."/>
            <person name="Oberbeckmann S."/>
            <person name="Bunk B."/>
            <person name="Jeske O."/>
            <person name="Meyerdierks A."/>
            <person name="Storesund J.E."/>
            <person name="Kallscheuer N."/>
            <person name="Luecker S."/>
            <person name="Lage O.M."/>
            <person name="Pohl T."/>
            <person name="Merkel B.J."/>
            <person name="Hornburger P."/>
            <person name="Mueller R.-W."/>
            <person name="Bruemmer F."/>
            <person name="Labrenz M."/>
            <person name="Spormann A.M."/>
            <person name="Op den Camp H."/>
            <person name="Overmann J."/>
            <person name="Amann R."/>
            <person name="Jetten M.S.M."/>
            <person name="Mascher T."/>
            <person name="Medema M.H."/>
            <person name="Devos D.P."/>
            <person name="Kaster A.-K."/>
            <person name="Ovreas L."/>
            <person name="Rohde M."/>
            <person name="Galperin M.Y."/>
            <person name="Jogler C."/>
        </authorList>
    </citation>
    <scope>NUCLEOTIDE SEQUENCE [LARGE SCALE GENOMIC DNA]</scope>
    <source>
        <strain evidence="2 3">HG15A2</strain>
    </source>
</reference>
<dbReference type="SUPFAM" id="SSF53187">
    <property type="entry name" value="Zn-dependent exopeptidases"/>
    <property type="match status" value="1"/>
</dbReference>
<organism evidence="2 3">
    <name type="scientific">Adhaeretor mobilis</name>
    <dbReference type="NCBI Taxonomy" id="1930276"/>
    <lineage>
        <taxon>Bacteria</taxon>
        <taxon>Pseudomonadati</taxon>
        <taxon>Planctomycetota</taxon>
        <taxon>Planctomycetia</taxon>
        <taxon>Pirellulales</taxon>
        <taxon>Lacipirellulaceae</taxon>
        <taxon>Adhaeretor</taxon>
    </lineage>
</organism>
<dbReference type="AlphaFoldDB" id="A0A517MVF2"/>
<evidence type="ECO:0000313" key="2">
    <source>
        <dbReference type="EMBL" id="QDS98767.1"/>
    </source>
</evidence>
<name>A0A517MVF2_9BACT</name>
<dbReference type="InterPro" id="IPR041489">
    <property type="entry name" value="PDZ_6"/>
</dbReference>
<dbReference type="PROSITE" id="PS50106">
    <property type="entry name" value="PDZ"/>
    <property type="match status" value="1"/>
</dbReference>
<dbReference type="EC" id="3.4.24.-" evidence="2"/>
<dbReference type="SMART" id="SM00228">
    <property type="entry name" value="PDZ"/>
    <property type="match status" value="1"/>
</dbReference>
<keyword evidence="2" id="KW-0378">Hydrolase</keyword>
<dbReference type="OrthoDB" id="9762302at2"/>
<dbReference type="InterPro" id="IPR007484">
    <property type="entry name" value="Peptidase_M28"/>
</dbReference>
<keyword evidence="3" id="KW-1185">Reference proteome</keyword>
<evidence type="ECO:0000259" key="1">
    <source>
        <dbReference type="PROSITE" id="PS50106"/>
    </source>
</evidence>
<sequence length="458" mass="49877">MLSNLLLSRASHSRSERSRIAITSINTWWSLALGLAACIATSGTANERRAMLDSAMASVTVDEIRDHAGVLAGDAFEGREAGARGGRAAAGYLQEQLQQISVAPGGPGGGYSQPFNGNMQNLLAVIPGTDEQLSEEYVIVGAHYDHVGYGSRQTSYGPYGYIHNGADDNASGVSALLEACEALVAAGFQPRRSVLFALWDGEEKNLLGSRHWLSNPTVPIEQVRMLVNIDMVGRMTDGRLQVAGVRTGVGMRKLFSSPQLPEGMHLDFSWEYKSNSDHWPFFERKIPAVYLHTGLHDDYHRPSDDVEKLNLAGVRLTSQYLVQVLMQLADSDTTPTYRSEARYENVAAQAVLEQPLSPLPRNAVRPRLGLSWRADAAEPQSVFVTRVVPDSPAEHAGIVLNDRLLEFAGKPIDDRDALLVQISEALGSNAAALNFVVETQGRIRHVRVNLKAADDPSL</sequence>
<dbReference type="Pfam" id="PF04389">
    <property type="entry name" value="Peptidase_M28"/>
    <property type="match status" value="1"/>
</dbReference>
<dbReference type="GO" id="GO:0008235">
    <property type="term" value="F:metalloexopeptidase activity"/>
    <property type="evidence" value="ECO:0007669"/>
    <property type="project" value="InterPro"/>
</dbReference>
<dbReference type="PANTHER" id="PTHR12147:SF26">
    <property type="entry name" value="PEPTIDASE M28 DOMAIN-CONTAINING PROTEIN"/>
    <property type="match status" value="1"/>
</dbReference>
<feature type="domain" description="PDZ" evidence="1">
    <location>
        <begin position="356"/>
        <end position="441"/>
    </location>
</feature>
<dbReference type="GO" id="GO:0006508">
    <property type="term" value="P:proteolysis"/>
    <property type="evidence" value="ECO:0007669"/>
    <property type="project" value="InterPro"/>
</dbReference>
<protein>
    <submittedName>
        <fullName evidence="2">Leupeptin-inactivating enzyme 1</fullName>
        <ecNumber evidence="2">3.4.24.-</ecNumber>
    </submittedName>
</protein>
<proteinExistence type="predicted"/>
<dbReference type="RefSeq" id="WP_145060011.1">
    <property type="nucleotide sequence ID" value="NZ_CP036263.1"/>
</dbReference>
<gene>
    <name evidence="2" type="primary">lieA</name>
    <name evidence="2" type="ORF">HG15A2_20510</name>
</gene>
<dbReference type="EMBL" id="CP036263">
    <property type="protein sequence ID" value="QDS98767.1"/>
    <property type="molecule type" value="Genomic_DNA"/>
</dbReference>
<dbReference type="InterPro" id="IPR036034">
    <property type="entry name" value="PDZ_sf"/>
</dbReference>
<dbReference type="Proteomes" id="UP000319852">
    <property type="component" value="Chromosome"/>
</dbReference>